<dbReference type="EMBL" id="GG745358">
    <property type="protein sequence ID" value="KNE68904.1"/>
    <property type="molecule type" value="Genomic_DNA"/>
</dbReference>
<feature type="region of interest" description="Disordered" evidence="3">
    <location>
        <begin position="182"/>
        <end position="206"/>
    </location>
</feature>
<keyword evidence="2" id="KW-0479">Metal-binding</keyword>
<gene>
    <name evidence="5" type="ORF">AMAG_13542</name>
</gene>
<feature type="compositionally biased region" description="Low complexity" evidence="3">
    <location>
        <begin position="182"/>
        <end position="199"/>
    </location>
</feature>
<evidence type="ECO:0000313" key="5">
    <source>
        <dbReference type="EMBL" id="KNE68904.1"/>
    </source>
</evidence>
<reference evidence="6" key="2">
    <citation type="submission" date="2009-11" db="EMBL/GenBank/DDBJ databases">
        <title>The Genome Sequence of Allomyces macrogynus strain ATCC 38327.</title>
        <authorList>
            <consortium name="The Broad Institute Genome Sequencing Platform"/>
            <person name="Russ C."/>
            <person name="Cuomo C."/>
            <person name="Shea T."/>
            <person name="Young S.K."/>
            <person name="Zeng Q."/>
            <person name="Koehrsen M."/>
            <person name="Haas B."/>
            <person name="Borodovsky M."/>
            <person name="Guigo R."/>
            <person name="Alvarado L."/>
            <person name="Berlin A."/>
            <person name="Borenstein D."/>
            <person name="Chen Z."/>
            <person name="Engels R."/>
            <person name="Freedman E."/>
            <person name="Gellesch M."/>
            <person name="Goldberg J."/>
            <person name="Griggs A."/>
            <person name="Gujja S."/>
            <person name="Heiman D."/>
            <person name="Hepburn T."/>
            <person name="Howarth C."/>
            <person name="Jen D."/>
            <person name="Larson L."/>
            <person name="Lewis B."/>
            <person name="Mehta T."/>
            <person name="Park D."/>
            <person name="Pearson M."/>
            <person name="Roberts A."/>
            <person name="Saif S."/>
            <person name="Shenoy N."/>
            <person name="Sisk P."/>
            <person name="Stolte C."/>
            <person name="Sykes S."/>
            <person name="Walk T."/>
            <person name="White J."/>
            <person name="Yandava C."/>
            <person name="Burger G."/>
            <person name="Gray M.W."/>
            <person name="Holland P.W.H."/>
            <person name="King N."/>
            <person name="Lang F.B.F."/>
            <person name="Roger A.J."/>
            <person name="Ruiz-Trillo I."/>
            <person name="Lander E."/>
            <person name="Nusbaum C."/>
        </authorList>
    </citation>
    <scope>NUCLEOTIDE SEQUENCE [LARGE SCALE GENOMIC DNA]</scope>
    <source>
        <strain evidence="6">ATCC 38327</strain>
    </source>
</reference>
<dbReference type="InterPro" id="IPR039301">
    <property type="entry name" value="Sip5/DA2"/>
</dbReference>
<dbReference type="PANTHER" id="PTHR31315:SF1">
    <property type="entry name" value="PROTEIN SIP5"/>
    <property type="match status" value="1"/>
</dbReference>
<evidence type="ECO:0000256" key="3">
    <source>
        <dbReference type="SAM" id="MobiDB-lite"/>
    </source>
</evidence>
<keyword evidence="2" id="KW-0862">Zinc</keyword>
<accession>A0A0L0T2S0</accession>
<feature type="region of interest" description="Disordered" evidence="3">
    <location>
        <begin position="85"/>
        <end position="107"/>
    </location>
</feature>
<keyword evidence="6" id="KW-1185">Reference proteome</keyword>
<evidence type="ECO:0000256" key="2">
    <source>
        <dbReference type="PROSITE-ProRule" id="PRU00175"/>
    </source>
</evidence>
<comment type="similarity">
    <text evidence="1">Belongs to the SIP5 family.</text>
</comment>
<dbReference type="GO" id="GO:0008270">
    <property type="term" value="F:zinc ion binding"/>
    <property type="evidence" value="ECO:0007669"/>
    <property type="project" value="UniProtKB-KW"/>
</dbReference>
<dbReference type="InterPro" id="IPR001841">
    <property type="entry name" value="Znf_RING"/>
</dbReference>
<dbReference type="eggNOG" id="KOG2789">
    <property type="taxonomic scope" value="Eukaryota"/>
</dbReference>
<feature type="region of interest" description="Disordered" evidence="3">
    <location>
        <begin position="445"/>
        <end position="507"/>
    </location>
</feature>
<dbReference type="VEuPathDB" id="FungiDB:AMAG_13542"/>
<protein>
    <recommendedName>
        <fullName evidence="4">RING-type domain-containing protein</fullName>
    </recommendedName>
</protein>
<name>A0A0L0T2S0_ALLM3</name>
<organism evidence="5 6">
    <name type="scientific">Allomyces macrogynus (strain ATCC 38327)</name>
    <name type="common">Allomyces javanicus var. macrogynus</name>
    <dbReference type="NCBI Taxonomy" id="578462"/>
    <lineage>
        <taxon>Eukaryota</taxon>
        <taxon>Fungi</taxon>
        <taxon>Fungi incertae sedis</taxon>
        <taxon>Blastocladiomycota</taxon>
        <taxon>Blastocladiomycetes</taxon>
        <taxon>Blastocladiales</taxon>
        <taxon>Blastocladiaceae</taxon>
        <taxon>Allomyces</taxon>
    </lineage>
</organism>
<dbReference type="Proteomes" id="UP000054350">
    <property type="component" value="Unassembled WGS sequence"/>
</dbReference>
<evidence type="ECO:0000313" key="6">
    <source>
        <dbReference type="Proteomes" id="UP000054350"/>
    </source>
</evidence>
<keyword evidence="2" id="KW-0863">Zinc-finger</keyword>
<feature type="compositionally biased region" description="Basic and acidic residues" evidence="3">
    <location>
        <begin position="495"/>
        <end position="506"/>
    </location>
</feature>
<dbReference type="STRING" id="578462.A0A0L0T2S0"/>
<sequence>MEVEKEEDSADEVKAWMATVGGAVECPICFLFYPSNINKSVCCDQPICTECFVQIKRPDADHPADCPYCVHPGFAVVYVPPAPALHDPTPDPTPVPTRTATPSPEPVPPLPSLPPIAIPTATDALAAWPLTADADSDNLMLAPGRLTDSPRATPLSTSAPASAALHAVDSARHASTLTVTATTYTRAPRSRAASTAALPEPEPAADDVPATLAAAAEPAPTTAASAPVSSDDIRPAYVAHLIHEQQLAAWREEQDAQTAHLRRILYAQAAAAAAAAQAAAQAHHDVDDDSDDDRPLRRAYSERARAAARDQRYVPRRPQAPMPMTWVPGSAEMPMPPLVDLAGEGLPPIEGRHRHRHHRGHRPHLHHSASVSHVPDLEALLVAEAVRESLREVAMGGGAAGPSAVAVPPAAEAAARVPPATTTQDADDDVPIATLLATTLGRASVSVPTVPPRDVQPEDATSPPESAVPNPVPTANQLRAAPVERPRPLSVAHSESARPKSAHLGDDDVLMMDRMGGVALTSA</sequence>
<dbReference type="PROSITE" id="PS50089">
    <property type="entry name" value="ZF_RING_2"/>
    <property type="match status" value="1"/>
</dbReference>
<evidence type="ECO:0000256" key="1">
    <source>
        <dbReference type="ARBA" id="ARBA00010402"/>
    </source>
</evidence>
<evidence type="ECO:0000259" key="4">
    <source>
        <dbReference type="PROSITE" id="PS50089"/>
    </source>
</evidence>
<reference evidence="5 6" key="1">
    <citation type="submission" date="2009-11" db="EMBL/GenBank/DDBJ databases">
        <title>Annotation of Allomyces macrogynus ATCC 38327.</title>
        <authorList>
            <consortium name="The Broad Institute Genome Sequencing Platform"/>
            <person name="Russ C."/>
            <person name="Cuomo C."/>
            <person name="Burger G."/>
            <person name="Gray M.W."/>
            <person name="Holland P.W.H."/>
            <person name="King N."/>
            <person name="Lang F.B.F."/>
            <person name="Roger A.J."/>
            <person name="Ruiz-Trillo I."/>
            <person name="Young S.K."/>
            <person name="Zeng Q."/>
            <person name="Gargeya S."/>
            <person name="Fitzgerald M."/>
            <person name="Haas B."/>
            <person name="Abouelleil A."/>
            <person name="Alvarado L."/>
            <person name="Arachchi H.M."/>
            <person name="Berlin A."/>
            <person name="Chapman S.B."/>
            <person name="Gearin G."/>
            <person name="Goldberg J."/>
            <person name="Griggs A."/>
            <person name="Gujja S."/>
            <person name="Hansen M."/>
            <person name="Heiman D."/>
            <person name="Howarth C."/>
            <person name="Larimer J."/>
            <person name="Lui A."/>
            <person name="MacDonald P.J.P."/>
            <person name="McCowen C."/>
            <person name="Montmayeur A."/>
            <person name="Murphy C."/>
            <person name="Neiman D."/>
            <person name="Pearson M."/>
            <person name="Priest M."/>
            <person name="Roberts A."/>
            <person name="Saif S."/>
            <person name="Shea T."/>
            <person name="Sisk P."/>
            <person name="Stolte C."/>
            <person name="Sykes S."/>
            <person name="Wortman J."/>
            <person name="Nusbaum C."/>
            <person name="Birren B."/>
        </authorList>
    </citation>
    <scope>NUCLEOTIDE SEQUENCE [LARGE SCALE GENOMIC DNA]</scope>
    <source>
        <strain evidence="5 6">ATCC 38327</strain>
    </source>
</reference>
<dbReference type="OrthoDB" id="21471at2759"/>
<dbReference type="PANTHER" id="PTHR31315">
    <property type="entry name" value="PROTEIN SIP5"/>
    <property type="match status" value="1"/>
</dbReference>
<dbReference type="AlphaFoldDB" id="A0A0L0T2S0"/>
<dbReference type="GO" id="GO:0005737">
    <property type="term" value="C:cytoplasm"/>
    <property type="evidence" value="ECO:0007669"/>
    <property type="project" value="TreeGrafter"/>
</dbReference>
<proteinExistence type="inferred from homology"/>
<feature type="domain" description="RING-type" evidence="4">
    <location>
        <begin position="26"/>
        <end position="69"/>
    </location>
</feature>